<evidence type="ECO:0000313" key="4">
    <source>
        <dbReference type="Proteomes" id="UP000284842"/>
    </source>
</evidence>
<sequence length="2098" mass="236291">MDNSHQRSSQQVPEVIGKHIQWCNVNITTHLSVELTDTEEGTDYEGIDDSIILAYVDDFSTSVQSRESSGTSSTPATEPTVLGKRTREDAGLPELSPKAAKIPSKSALSDNYIIAHDENIERLFHSLQISHGLQYEIGRLISTGTPYQTVTAKRLQTLRAMEHKTPLKINKVFKDIPIDGKADGFSEIFSSEYQATSPWEELQKEESALAVDPDAGVGNNPAFPGWYGGKVVFLARLVKTASSHYEIELEPPVLGPSTRITRQFASWSIIRVKIPERILYSDTQQLQQFFRRRFILWGKVYRAIYAKEGTVFLFWTNEVYGSTTKHSGRLSFEDLLDWGNPLAKNAQQLMPKWAARTQLHFSNSVPGPVVSGVIPIEDESTNLVSPDGQSDMTDGCGFASRNIHIRLANLLGLEMQPTAFQCRLAGCKGMLVFKSDKEDDNESSVWVRPSQTKIKFPKDWQFLPKSLRTLDIIRTSKIHTPARLSNEVIVNLHENGVPAGYFIRLMQTRVRSVVDGLTMWKGDGAMVNLCANVFRAENIYSARRARHAKGEARARGCTERTLDDWASDEEDDDDILDKETTEKSAAWWGDAISGCPATLGETAIAMILAGFTPPECPILREKLKNILDVCVNREVKRLKFQVLQSCSAFAIPDPCGVLEENQIYVRSSRPIFTLADGTKSDILSCPVLVTRNPCKVPSDVRKMQAVDHPLLHCLTDVIIFSIKGDRRPIDYLGGGDYDGDKAIVFWDKEMVDAFKNADEKYSREPAIVESCFMRDSESGMDFLHRLDALGADEESRIYHYQTYLLGALHCSSMAGVYSTMHDKAIYKYGYDHPITQVLAAKFCRVLDSAKTGYRLKPDIFREDQRLFNQDCGPLWKRQVKGKKKEHIDRSNLPHTSREARSEFIMDILIAAGQQQLDCIKQEIDATFASNLIVKEDQDLAKPWRDFITHSIGDGQFEHWSQQDQDTIRTHVKAVHTRDKEVLRKSNQKKSFTAHHITTRQDVLRDTSREFTSYPKLLTIKDEALGSSQYDVDSSIIEEYLGDEVASANIVIPAADNADDVHELGVSQSESIYDVDDSAILGYLGTPPPATQVSSETTGCSSRNSSATNVFSSTNVLGKRKTSSDSDLEGDGSISKMPRVNEDSGTEDDQNAHNPQTQALFSDCNIGHAFQYEIARRVSQGAMKYDSITENQLQALRELGHPTSSTIDALLSGKQEEPSDDTFGNMFLSEISATCPWSEALFEETVLASDPEGGVGNNPNCPGWYGGQVVYRGRLVEAKSSGSRYKIQLEPMSLGPSTKFTRNFGSMAFLRIKVSDKILYSEDHHLNPFFKQRFVLWDKVFRAVYAKDSTVFMFWTNERYPSNSKIPGRKSFEDFFDWFNPLSCNHKQVCQYLSSDGKSDMTDGCGFTSKNIHIMTMGLLSLPTTPSAMQVRCAGFKGMTAIKYDDHNDNIMRAYFRGSQTKINFFEVALCKSHLTIDILRVSRLKTSTRLSTEVIINLHENGVPASVFVALMQKSVNAVFTALTTWEGKDWAKNLWMNVERAEGIRWERKARQAKGEARVRGAKNVSIDDADDDDNGKEDEDDPDSEPVAEGKSAAWWPDDISGCPATLGECIMALLDSGFDPKSLAVLREKLKNILDNCIKRETTKLRFEVPESCNGFAIPDPFGVLGEDEIFVKSSHHEFKLEDGTVTDTLVGPVLVTRNPCKVPSDTRKFKAVDHPALRQYTNLVIFSTKGSRRPIDYLGGGDYDGDTVIVFWHKLMVESFRNADDKYSHEPPIVETCFTRDMETGTRFLERLKSFQSEESRIHAYQDHLLSPLQSTHSVGKYSTWHDNAIYKLGYGHPETQELAAKFCRVLDSAKTGYRIKPEIFREDKRKYDHPMGPRWKNTVKGKKKQGIDMSNTVPLARNKDIKTPFIIDILIDAAHKELNRVKAAMTTKFAHDDIQEDPHLAAPWRMALEWEARGDAASVKRKRLDLSRIAQHVQEVWSEHRALFRNGRYQKLSYAARQDQMRALSKRFAAAPKLQDVPEIISNEELRRLCASYAYIYDREKTTTDDGIGFSRFPFNVAMRELCAIKAQKLGSSKVITSTFYDSFIVDRR</sequence>
<feature type="compositionally biased region" description="Polar residues" evidence="1">
    <location>
        <begin position="64"/>
        <end position="77"/>
    </location>
</feature>
<reference evidence="3 4" key="1">
    <citation type="journal article" date="2018" name="Evol. Lett.">
        <title>Horizontal gene cluster transfer increased hallucinogenic mushroom diversity.</title>
        <authorList>
            <person name="Reynolds H.T."/>
            <person name="Vijayakumar V."/>
            <person name="Gluck-Thaler E."/>
            <person name="Korotkin H.B."/>
            <person name="Matheny P.B."/>
            <person name="Slot J.C."/>
        </authorList>
    </citation>
    <scope>NUCLEOTIDE SEQUENCE [LARGE SCALE GENOMIC DNA]</scope>
    <source>
        <strain evidence="3 4">2629</strain>
    </source>
</reference>
<dbReference type="GO" id="GO:0003723">
    <property type="term" value="F:RNA binding"/>
    <property type="evidence" value="ECO:0007669"/>
    <property type="project" value="UniProtKB-KW"/>
</dbReference>
<feature type="region of interest" description="Disordered" evidence="1">
    <location>
        <begin position="1558"/>
        <end position="1597"/>
    </location>
</feature>
<keyword evidence="4" id="KW-1185">Reference proteome</keyword>
<proteinExistence type="predicted"/>
<evidence type="ECO:0000313" key="3">
    <source>
        <dbReference type="EMBL" id="PPQ99097.1"/>
    </source>
</evidence>
<dbReference type="PANTHER" id="PTHR23079">
    <property type="entry name" value="RNA-DEPENDENT RNA POLYMERASE"/>
    <property type="match status" value="1"/>
</dbReference>
<dbReference type="PANTHER" id="PTHR23079:SF14">
    <property type="entry name" value="RNA-DEPENDENT RNA POLYMERASE"/>
    <property type="match status" value="1"/>
</dbReference>
<evidence type="ECO:0000259" key="2">
    <source>
        <dbReference type="Pfam" id="PF05183"/>
    </source>
</evidence>
<feature type="compositionally biased region" description="Acidic residues" evidence="1">
    <location>
        <begin position="1569"/>
        <end position="1588"/>
    </location>
</feature>
<dbReference type="GO" id="GO:0030422">
    <property type="term" value="P:siRNA processing"/>
    <property type="evidence" value="ECO:0007669"/>
    <property type="project" value="TreeGrafter"/>
</dbReference>
<organism evidence="3 4">
    <name type="scientific">Panaeolus cyanescens</name>
    <dbReference type="NCBI Taxonomy" id="181874"/>
    <lineage>
        <taxon>Eukaryota</taxon>
        <taxon>Fungi</taxon>
        <taxon>Dikarya</taxon>
        <taxon>Basidiomycota</taxon>
        <taxon>Agaricomycotina</taxon>
        <taxon>Agaricomycetes</taxon>
        <taxon>Agaricomycetidae</taxon>
        <taxon>Agaricales</taxon>
        <taxon>Agaricineae</taxon>
        <taxon>Galeropsidaceae</taxon>
        <taxon>Panaeolus</taxon>
    </lineage>
</organism>
<dbReference type="GO" id="GO:0003968">
    <property type="term" value="F:RNA-directed RNA polymerase activity"/>
    <property type="evidence" value="ECO:0007669"/>
    <property type="project" value="UniProtKB-KW"/>
</dbReference>
<dbReference type="InterPro" id="IPR057596">
    <property type="entry name" value="RDRP_core"/>
</dbReference>
<dbReference type="STRING" id="181874.A0A409Y7U3"/>
<feature type="region of interest" description="Disordered" evidence="1">
    <location>
        <begin position="1085"/>
        <end position="1155"/>
    </location>
</feature>
<accession>A0A409Y7U3</accession>
<dbReference type="Pfam" id="PF05183">
    <property type="entry name" value="RdRP"/>
    <property type="match status" value="2"/>
</dbReference>
<feature type="domain" description="RDRP core" evidence="2">
    <location>
        <begin position="247"/>
        <end position="908"/>
    </location>
</feature>
<protein>
    <recommendedName>
        <fullName evidence="2">RDRP core domain-containing protein</fullName>
    </recommendedName>
</protein>
<comment type="caution">
    <text evidence="3">The sequence shown here is derived from an EMBL/GenBank/DDBJ whole genome shotgun (WGS) entry which is preliminary data.</text>
</comment>
<feature type="region of interest" description="Disordered" evidence="1">
    <location>
        <begin position="64"/>
        <end position="99"/>
    </location>
</feature>
<dbReference type="EMBL" id="NHTK01001369">
    <property type="protein sequence ID" value="PPQ99097.1"/>
    <property type="molecule type" value="Genomic_DNA"/>
</dbReference>
<dbReference type="OrthoDB" id="10055769at2759"/>
<dbReference type="GO" id="GO:0031380">
    <property type="term" value="C:nuclear RNA-directed RNA polymerase complex"/>
    <property type="evidence" value="ECO:0007669"/>
    <property type="project" value="TreeGrafter"/>
</dbReference>
<feature type="compositionally biased region" description="Polar residues" evidence="1">
    <location>
        <begin position="1090"/>
        <end position="1115"/>
    </location>
</feature>
<feature type="domain" description="RDRP core" evidence="2">
    <location>
        <begin position="1397"/>
        <end position="1893"/>
    </location>
</feature>
<gene>
    <name evidence="3" type="ORF">CVT24_009364</name>
</gene>
<dbReference type="InParanoid" id="A0A409Y7U3"/>
<dbReference type="Proteomes" id="UP000284842">
    <property type="component" value="Unassembled WGS sequence"/>
</dbReference>
<dbReference type="InterPro" id="IPR007855">
    <property type="entry name" value="RDRP"/>
</dbReference>
<evidence type="ECO:0000256" key="1">
    <source>
        <dbReference type="SAM" id="MobiDB-lite"/>
    </source>
</evidence>
<name>A0A409Y7U3_9AGAR</name>